<dbReference type="EMBL" id="QDKL01000003">
    <property type="protein sequence ID" value="RZF20733.1"/>
    <property type="molecule type" value="Genomic_DNA"/>
</dbReference>
<dbReference type="SUPFAM" id="SSF50494">
    <property type="entry name" value="Trypsin-like serine proteases"/>
    <property type="match status" value="1"/>
</dbReference>
<dbReference type="InterPro" id="IPR001254">
    <property type="entry name" value="Trypsin_dom"/>
</dbReference>
<feature type="domain" description="Peptidase S1" evidence="2">
    <location>
        <begin position="38"/>
        <end position="220"/>
    </location>
</feature>
<dbReference type="RefSeq" id="WP_115362851.1">
    <property type="nucleotide sequence ID" value="NZ_QDKL01000003.1"/>
</dbReference>
<comment type="caution">
    <text evidence="3">The sequence shown here is derived from an EMBL/GenBank/DDBJ whole genome shotgun (WGS) entry which is preliminary data.</text>
</comment>
<dbReference type="Proteomes" id="UP000443582">
    <property type="component" value="Unassembled WGS sequence"/>
</dbReference>
<proteinExistence type="predicted"/>
<dbReference type="Pfam" id="PF00089">
    <property type="entry name" value="Trypsin"/>
    <property type="match status" value="1"/>
</dbReference>
<feature type="signal peptide" evidence="1">
    <location>
        <begin position="1"/>
        <end position="16"/>
    </location>
</feature>
<evidence type="ECO:0000256" key="1">
    <source>
        <dbReference type="SAM" id="SignalP"/>
    </source>
</evidence>
<protein>
    <submittedName>
        <fullName evidence="3">Trypsin-like serine protease</fullName>
    </submittedName>
</protein>
<accession>A0ABY0IF70</accession>
<gene>
    <name evidence="3" type="ORF">DAY19_12160</name>
</gene>
<evidence type="ECO:0000313" key="3">
    <source>
        <dbReference type="EMBL" id="RZF20733.1"/>
    </source>
</evidence>
<dbReference type="InterPro" id="IPR043504">
    <property type="entry name" value="Peptidase_S1_PA_chymotrypsin"/>
</dbReference>
<evidence type="ECO:0000313" key="4">
    <source>
        <dbReference type="Proteomes" id="UP000443582"/>
    </source>
</evidence>
<feature type="chain" id="PRO_5045109344" evidence="1">
    <location>
        <begin position="17"/>
        <end position="249"/>
    </location>
</feature>
<reference evidence="4" key="1">
    <citation type="journal article" date="2019" name="Int. J. Syst. Evol. Microbiol.">
        <title>Halobacteriovorax valvorus sp. nov., a novel prokaryotic predator isolated from coastal seawater of China.</title>
        <authorList>
            <person name="Chen M.-X."/>
        </authorList>
    </citation>
    <scope>NUCLEOTIDE SEQUENCE [LARGE SCALE GENOMIC DNA]</scope>
    <source>
        <strain evidence="4">BL9</strain>
    </source>
</reference>
<organism evidence="3 4">
    <name type="scientific">Halobacteriovorax vibrionivorans</name>
    <dbReference type="NCBI Taxonomy" id="2152716"/>
    <lineage>
        <taxon>Bacteria</taxon>
        <taxon>Pseudomonadati</taxon>
        <taxon>Bdellovibrionota</taxon>
        <taxon>Bacteriovoracia</taxon>
        <taxon>Bacteriovoracales</taxon>
        <taxon>Halobacteriovoraceae</taxon>
        <taxon>Halobacteriovorax</taxon>
    </lineage>
</organism>
<dbReference type="InterPro" id="IPR009003">
    <property type="entry name" value="Peptidase_S1_PA"/>
</dbReference>
<sequence length="249" mass="26839">MKKLILVTLLPLTVFAMDKSICGMDERVPSSDPKVGRSLENKRDKAGCTVTLISNSCVISVGHCAATLNYLEFNTPTSTRRGIRHPGPKDIYRADRTTLKYKSNGQGDDWAVVKALPNEHTGLLPGQAQGYYPIAKEVPPIGTMLSITGYGSDRGEYERHFAQQNNFGPLKTVGGSIWNGGHRPALLEHRVDTMGGNSGSSIINLETGEIIGVHSHGGCYTSDDSKNAGTVLQLHPEFKAAVESCLASE</sequence>
<name>A0ABY0IF70_9BACT</name>
<keyword evidence="1" id="KW-0732">Signal</keyword>
<keyword evidence="4" id="KW-1185">Reference proteome</keyword>
<dbReference type="Gene3D" id="2.40.10.10">
    <property type="entry name" value="Trypsin-like serine proteases"/>
    <property type="match status" value="2"/>
</dbReference>
<evidence type="ECO:0000259" key="2">
    <source>
        <dbReference type="Pfam" id="PF00089"/>
    </source>
</evidence>